<reference evidence="2 3" key="1">
    <citation type="journal article" date="2022" name="Allergy">
        <title>Genome assembly and annotation of Periplaneta americana reveal a comprehensive cockroach allergen profile.</title>
        <authorList>
            <person name="Wang L."/>
            <person name="Xiong Q."/>
            <person name="Saelim N."/>
            <person name="Wang L."/>
            <person name="Nong W."/>
            <person name="Wan A.T."/>
            <person name="Shi M."/>
            <person name="Liu X."/>
            <person name="Cao Q."/>
            <person name="Hui J.H.L."/>
            <person name="Sookrung N."/>
            <person name="Leung T.F."/>
            <person name="Tungtrongchitr A."/>
            <person name="Tsui S.K.W."/>
        </authorList>
    </citation>
    <scope>NUCLEOTIDE SEQUENCE [LARGE SCALE GENOMIC DNA]</scope>
    <source>
        <strain evidence="2">PWHHKU_190912</strain>
    </source>
</reference>
<accession>A0ABQ8SH31</accession>
<gene>
    <name evidence="2" type="ORF">ANN_15294</name>
</gene>
<evidence type="ECO:0000256" key="1">
    <source>
        <dbReference type="SAM" id="MobiDB-lite"/>
    </source>
</evidence>
<comment type="caution">
    <text evidence="2">The sequence shown here is derived from an EMBL/GenBank/DDBJ whole genome shotgun (WGS) entry which is preliminary data.</text>
</comment>
<evidence type="ECO:0000313" key="2">
    <source>
        <dbReference type="EMBL" id="KAJ4433037.1"/>
    </source>
</evidence>
<sequence length="153" mass="17089">MVVVVVVVVVAVDDDDDDFAAISNVKELSQLSEDRSEPHQRYQEGTTYEATRPGDNGIGWRCHSEVETLAHILSSRPFGETLRNSRHHKIRSLIATCLKSNGYITYEEVHGIADTGSLRRIDIITFKPGETDYQIRDASESTRGGQSREKGNL</sequence>
<feature type="region of interest" description="Disordered" evidence="1">
    <location>
        <begin position="134"/>
        <end position="153"/>
    </location>
</feature>
<evidence type="ECO:0000313" key="3">
    <source>
        <dbReference type="Proteomes" id="UP001148838"/>
    </source>
</evidence>
<protein>
    <submittedName>
        <fullName evidence="2">Uncharacterized protein</fullName>
    </submittedName>
</protein>
<organism evidence="2 3">
    <name type="scientific">Periplaneta americana</name>
    <name type="common">American cockroach</name>
    <name type="synonym">Blatta americana</name>
    <dbReference type="NCBI Taxonomy" id="6978"/>
    <lineage>
        <taxon>Eukaryota</taxon>
        <taxon>Metazoa</taxon>
        <taxon>Ecdysozoa</taxon>
        <taxon>Arthropoda</taxon>
        <taxon>Hexapoda</taxon>
        <taxon>Insecta</taxon>
        <taxon>Pterygota</taxon>
        <taxon>Neoptera</taxon>
        <taxon>Polyneoptera</taxon>
        <taxon>Dictyoptera</taxon>
        <taxon>Blattodea</taxon>
        <taxon>Blattoidea</taxon>
        <taxon>Blattidae</taxon>
        <taxon>Blattinae</taxon>
        <taxon>Periplaneta</taxon>
    </lineage>
</organism>
<dbReference type="EMBL" id="JAJSOF020000027">
    <property type="protein sequence ID" value="KAJ4433037.1"/>
    <property type="molecule type" value="Genomic_DNA"/>
</dbReference>
<proteinExistence type="predicted"/>
<keyword evidence="3" id="KW-1185">Reference proteome</keyword>
<name>A0ABQ8SH31_PERAM</name>
<dbReference type="Proteomes" id="UP001148838">
    <property type="component" value="Unassembled WGS sequence"/>
</dbReference>